<dbReference type="EMBL" id="JAYMGO010000003">
    <property type="protein sequence ID" value="KAL1277051.1"/>
    <property type="molecule type" value="Genomic_DNA"/>
</dbReference>
<comment type="caution">
    <text evidence="1">The sequence shown here is derived from an EMBL/GenBank/DDBJ whole genome shotgun (WGS) entry which is preliminary data.</text>
</comment>
<dbReference type="Proteomes" id="UP001558613">
    <property type="component" value="Unassembled WGS sequence"/>
</dbReference>
<evidence type="ECO:0000313" key="2">
    <source>
        <dbReference type="Proteomes" id="UP001558613"/>
    </source>
</evidence>
<organism evidence="1 2">
    <name type="scientific">Cirrhinus molitorella</name>
    <name type="common">mud carp</name>
    <dbReference type="NCBI Taxonomy" id="172907"/>
    <lineage>
        <taxon>Eukaryota</taxon>
        <taxon>Metazoa</taxon>
        <taxon>Chordata</taxon>
        <taxon>Craniata</taxon>
        <taxon>Vertebrata</taxon>
        <taxon>Euteleostomi</taxon>
        <taxon>Actinopterygii</taxon>
        <taxon>Neopterygii</taxon>
        <taxon>Teleostei</taxon>
        <taxon>Ostariophysi</taxon>
        <taxon>Cypriniformes</taxon>
        <taxon>Cyprinidae</taxon>
        <taxon>Labeoninae</taxon>
        <taxon>Labeonini</taxon>
        <taxon>Cirrhinus</taxon>
    </lineage>
</organism>
<evidence type="ECO:0000313" key="1">
    <source>
        <dbReference type="EMBL" id="KAL1277051.1"/>
    </source>
</evidence>
<reference evidence="1 2" key="1">
    <citation type="submission" date="2023-09" db="EMBL/GenBank/DDBJ databases">
        <authorList>
            <person name="Wang M."/>
        </authorList>
    </citation>
    <scope>NUCLEOTIDE SEQUENCE [LARGE SCALE GENOMIC DNA]</scope>
    <source>
        <strain evidence="1">GT-2023</strain>
        <tissue evidence="1">Liver</tissue>
    </source>
</reference>
<evidence type="ECO:0008006" key="3">
    <source>
        <dbReference type="Google" id="ProtNLM"/>
    </source>
</evidence>
<accession>A0ABR3NJT4</accession>
<gene>
    <name evidence="1" type="ORF">QQF64_023724</name>
</gene>
<name>A0ABR3NJT4_9TELE</name>
<proteinExistence type="predicted"/>
<keyword evidence="2" id="KW-1185">Reference proteome</keyword>
<sequence>MKMHVHFTKPMVIKVLQSRIQFGEFHQLLQELRLDDGHFQWYFQLSWSQFDELLSCVGGRIVLQDTNYRCSIPTTDYLSICLRSYSFWTIGSSFCVGVSTVCKVVPDVVIAVWDCLVEEFMAVPSTDEWRSIAEGFKERWEFPLCCGALDGKHVLIKAPPTPDPSYTTTRELFL</sequence>
<protein>
    <recommendedName>
        <fullName evidence="3">DDE Tnp4 domain-containing protein</fullName>
    </recommendedName>
</protein>